<evidence type="ECO:0000313" key="1">
    <source>
        <dbReference type="EMBL" id="KAJ8625039.1"/>
    </source>
</evidence>
<sequence>MRRGILPAPPFRRPPLRPPPRFTVELHSGRRPFLKSDVEALISACPSAPRSYSIHLSSPVAAKLVFHYLPPAIDAVVFFWSRRLDGSHRLTPDLVSPFPFPNGEISDRLSHLFSSKAHDLLEGDGVRRLRERVAALSEEIMSVKASLRKLNRVLNFIDLGEKTRVLEEEKGRLEKRVEEFQAAMRSILKHLDGRESEVCEEELEEVFGFEEVGLDWSRIHHMMTRECRRLEEGLPIYDHRREILHQLHSNQVLILIGETGSGKSTQLIQYLADSGAAADGSIICTQPRKIAAVSLARRVREETDGCYAYNSVACYQTYSSIQRLNYKVIFMTDHCLLQHIMYDRNLDGISCIVVDEAHERSLNTDLLLALIKRKLLQRQDFRLIIMSATVDSCKLSNYFGCKTFHVKGRSFPVEIKYVPDVSAECMWATIPKYDFANCASYVIDAVKMAIKIHKAEEAGAILAFLTSQFEVEWACENFHAPSAIALPLHGKLSCEEQSHVFQNYPGKRKVIFATNLAETSLTIPGVKYVVDSGLAKESHFEPGSGMNVLRVCRISQSSANQRAGRAGRTEPGICYRLYSECDFQTMESHMKPELCKVHLGIAILRILSLGTKDIKDFDFVDTPSPEAIEKAISNLLQLGAVIHKNGVLVLTDSGQYLVRLGMEPRLGKLVLDAFHRGLRKEGLVLAAVMANASSIFCRVGSNEDKTKSDCHKVQFCHRDGDLFTLLSVYKDWEAVPHESRNKWCWENSINAKSMRRCRETVHELEECLKHEFGYIVPSFWKWDPHVPTTYHKTLKMIILSSLGENIAMYSGYNRLGYEIALTGQHVQLHPSCSLLVYGENPTWVVFAEILSISNLYLVCVTAFDYECLPKLQPSPPFDVSQLEGRKMEMNVIAGLGKNLLRRFCGKFNDNLDCLVSQIREDCMDDRISIDVDFERGETRLFCSSKDVEKVSDCVNNAIQFEMKCLTDECIEKCLFRGGAGFHPSVALLGAGSKIKHLELDKRYLSVEVFHSNVHSLDDKELLMMFDRCTTGIASFHKHTGLRQEGIDAEKWGKVTFLTPQSARRVVELLDGVEFHDSLLRVSPSRTAIGGDRTFPFPAIKAKVCWPRRHSKGVAIVRCARQDVCFIFEDCLNMIISGRLVRCEISKKYMDSIVICGLDKNTSEQEIYEALRNTTRRKVLDVFLLRGEAVNQPSSVACEEALRREIAPFMPNRNCPINNCRVEVFSPDPKDHSMKALITFDGNLHLEAATALQHIQGKVLPGCLPWQKIQCQQLFHSSVSCPAAVYPVIKKQLDALLRRFKHMKGVSVSLDRTDYGSYRVRISSNATKIVAELRKPLEEIMLGTTITNPRLTANIMQLLFSREGIALIKNLEQETGTFILHDKQNLNLKVFGCSKEVAVAEQRLVHSLLHLHENKQLEIRLRGRGLPQNLMKEVVQNFGPDLHGLKDKVPGAEFVLDTRRHILSVQGSKELKRKVEEIIFEMAESLNGALAEISNGEDTCPICLCEVEDCYRLEACGHGFCFTCLVDQCESAIRSHDGFPLRCAKEGCKSPIFVVDLKFLLSGDKLEELFRSSLGAFVASSGGLYRFCPSPDCPAVYRVADPEAAGEQPPFACGACFVETCRKCRLEYHPYMSCAKYKMFKKDPDASLIEWRRGKDDVKNCPSCGYTIEKAEGCNHMECKCGKHICWFCLECFDASDQCYGHLRTVHFSII</sequence>
<proteinExistence type="predicted"/>
<protein>
    <submittedName>
        <fullName evidence="1">Uncharacterized protein</fullName>
    </submittedName>
</protein>
<dbReference type="Proteomes" id="UP001234297">
    <property type="component" value="Chromosome 11"/>
</dbReference>
<dbReference type="EMBL" id="CM056819">
    <property type="protein sequence ID" value="KAJ8625039.1"/>
    <property type="molecule type" value="Genomic_DNA"/>
</dbReference>
<organism evidence="1 2">
    <name type="scientific">Persea americana</name>
    <name type="common">Avocado</name>
    <dbReference type="NCBI Taxonomy" id="3435"/>
    <lineage>
        <taxon>Eukaryota</taxon>
        <taxon>Viridiplantae</taxon>
        <taxon>Streptophyta</taxon>
        <taxon>Embryophyta</taxon>
        <taxon>Tracheophyta</taxon>
        <taxon>Spermatophyta</taxon>
        <taxon>Magnoliopsida</taxon>
        <taxon>Magnoliidae</taxon>
        <taxon>Laurales</taxon>
        <taxon>Lauraceae</taxon>
        <taxon>Persea</taxon>
    </lineage>
</organism>
<gene>
    <name evidence="1" type="ORF">MRB53_033569</name>
</gene>
<keyword evidence="2" id="KW-1185">Reference proteome</keyword>
<evidence type="ECO:0000313" key="2">
    <source>
        <dbReference type="Proteomes" id="UP001234297"/>
    </source>
</evidence>
<reference evidence="1 2" key="1">
    <citation type="journal article" date="2022" name="Hortic Res">
        <title>A haplotype resolved chromosomal level avocado genome allows analysis of novel avocado genes.</title>
        <authorList>
            <person name="Nath O."/>
            <person name="Fletcher S.J."/>
            <person name="Hayward A."/>
            <person name="Shaw L.M."/>
            <person name="Masouleh A.K."/>
            <person name="Furtado A."/>
            <person name="Henry R.J."/>
            <person name="Mitter N."/>
        </authorList>
    </citation>
    <scope>NUCLEOTIDE SEQUENCE [LARGE SCALE GENOMIC DNA]</scope>
    <source>
        <strain evidence="2">cv. Hass</strain>
    </source>
</reference>
<accession>A0ACC2KV27</accession>
<name>A0ACC2KV27_PERAE</name>
<comment type="caution">
    <text evidence="1">The sequence shown here is derived from an EMBL/GenBank/DDBJ whole genome shotgun (WGS) entry which is preliminary data.</text>
</comment>